<comment type="caution">
    <text evidence="1">The sequence shown here is derived from an EMBL/GenBank/DDBJ whole genome shotgun (WGS) entry which is preliminary data.</text>
</comment>
<protein>
    <submittedName>
        <fullName evidence="1">Ty3-gypsy retroelement transposase</fullName>
    </submittedName>
</protein>
<dbReference type="Proteomes" id="UP000321393">
    <property type="component" value="Unassembled WGS sequence"/>
</dbReference>
<reference evidence="1 2" key="1">
    <citation type="submission" date="2019-08" db="EMBL/GenBank/DDBJ databases">
        <title>Draft genome sequences of two oriental melons (Cucumis melo L. var makuwa).</title>
        <authorList>
            <person name="Kwon S.-Y."/>
        </authorList>
    </citation>
    <scope>NUCLEOTIDE SEQUENCE [LARGE SCALE GENOMIC DNA]</scope>
    <source>
        <strain evidence="2">cv. SW 3</strain>
        <tissue evidence="1">Leaf</tissue>
    </source>
</reference>
<sequence length="383" mass="42168">MFKTLGESDEVVECRAIKFEGMTMAVFYEVDEVYAIEEFVSAVLDKFVDAFDWSKKLPRRRSIEHHIHLRKDTNPINDRVLITGTQSLARSRTRAIMRSRRNVTLVFGARGHLGQSGCEDPVESLESCLYHARLASRRTTQSSIGGDPEGHPCRYDSNRIKLTGIIAVNFSICNIGHTQSHTSNMKLVVESLTWRSTCRVLTARQYAFQATKDFACGSACNRGRRGSACNRGDAARLHKSARRGFTRGRGSRTGARGRGSGFRKVARVGSGRGAGLRSDPCARGFGFRISGGAAAVGGPATAASLGDGYRLAFRLRLRRIEAARLGWLTGWLRTRGGGFDSASACERRLLRRTLGCADRLGRFSWRGWKLGDGSVAIAARLRC</sequence>
<organism evidence="1 2">
    <name type="scientific">Cucumis melo var. makuwa</name>
    <name type="common">Oriental melon</name>
    <dbReference type="NCBI Taxonomy" id="1194695"/>
    <lineage>
        <taxon>Eukaryota</taxon>
        <taxon>Viridiplantae</taxon>
        <taxon>Streptophyta</taxon>
        <taxon>Embryophyta</taxon>
        <taxon>Tracheophyta</taxon>
        <taxon>Spermatophyta</taxon>
        <taxon>Magnoliopsida</taxon>
        <taxon>eudicotyledons</taxon>
        <taxon>Gunneridae</taxon>
        <taxon>Pentapetalae</taxon>
        <taxon>rosids</taxon>
        <taxon>fabids</taxon>
        <taxon>Cucurbitales</taxon>
        <taxon>Cucurbitaceae</taxon>
        <taxon>Benincaseae</taxon>
        <taxon>Cucumis</taxon>
    </lineage>
</organism>
<gene>
    <name evidence="1" type="ORF">E6C27_scaffold191G001160</name>
</gene>
<evidence type="ECO:0000313" key="2">
    <source>
        <dbReference type="Proteomes" id="UP000321393"/>
    </source>
</evidence>
<dbReference type="EMBL" id="SSTE01019582">
    <property type="protein sequence ID" value="KAA0036594.1"/>
    <property type="molecule type" value="Genomic_DNA"/>
</dbReference>
<accession>A0A5A7SZ82</accession>
<name>A0A5A7SZ82_CUCMM</name>
<proteinExistence type="predicted"/>
<evidence type="ECO:0000313" key="1">
    <source>
        <dbReference type="EMBL" id="KAA0036594.1"/>
    </source>
</evidence>
<dbReference type="AlphaFoldDB" id="A0A5A7SZ82"/>